<name>A0A8J3EPZ9_9PROT</name>
<dbReference type="Proteomes" id="UP000621856">
    <property type="component" value="Unassembled WGS sequence"/>
</dbReference>
<dbReference type="EMBL" id="BMGZ01000001">
    <property type="protein sequence ID" value="GGH92913.1"/>
    <property type="molecule type" value="Genomic_DNA"/>
</dbReference>
<dbReference type="PANTHER" id="PTHR37489">
    <property type="entry name" value="DUF3500 DOMAIN-CONTAINING PROTEIN"/>
    <property type="match status" value="1"/>
</dbReference>
<reference evidence="2" key="1">
    <citation type="journal article" date="2014" name="Int. J. Syst. Evol. Microbiol.">
        <title>Complete genome sequence of Corynebacterium casei LMG S-19264T (=DSM 44701T), isolated from a smear-ripened cheese.</title>
        <authorList>
            <consortium name="US DOE Joint Genome Institute (JGI-PGF)"/>
            <person name="Walter F."/>
            <person name="Albersmeier A."/>
            <person name="Kalinowski J."/>
            <person name="Ruckert C."/>
        </authorList>
    </citation>
    <scope>NUCLEOTIDE SEQUENCE</scope>
    <source>
        <strain evidence="2">CGMCC 1.14984</strain>
    </source>
</reference>
<evidence type="ECO:0000313" key="3">
    <source>
        <dbReference type="EMBL" id="NHK26625.1"/>
    </source>
</evidence>
<accession>A0A8J3EPZ9</accession>
<dbReference type="InterPro" id="IPR021889">
    <property type="entry name" value="DUF3500"/>
</dbReference>
<keyword evidence="1" id="KW-0732">Signal</keyword>
<evidence type="ECO:0000313" key="4">
    <source>
        <dbReference type="Proteomes" id="UP000621856"/>
    </source>
</evidence>
<dbReference type="Proteomes" id="UP000818603">
    <property type="component" value="Unassembled WGS sequence"/>
</dbReference>
<comment type="caution">
    <text evidence="2">The sequence shown here is derived from an EMBL/GenBank/DDBJ whole genome shotgun (WGS) entry which is preliminary data.</text>
</comment>
<keyword evidence="5" id="KW-1185">Reference proteome</keyword>
<organism evidence="2 4">
    <name type="scientific">Aquisalinus luteolus</name>
    <dbReference type="NCBI Taxonomy" id="1566827"/>
    <lineage>
        <taxon>Bacteria</taxon>
        <taxon>Pseudomonadati</taxon>
        <taxon>Pseudomonadota</taxon>
        <taxon>Alphaproteobacteria</taxon>
        <taxon>Parvularculales</taxon>
        <taxon>Parvularculaceae</taxon>
        <taxon>Aquisalinus</taxon>
    </lineage>
</organism>
<dbReference type="PANTHER" id="PTHR37489:SF1">
    <property type="entry name" value="DUF3500 DOMAIN-CONTAINING PROTEIN"/>
    <property type="match status" value="1"/>
</dbReference>
<reference evidence="2" key="3">
    <citation type="submission" date="2020-09" db="EMBL/GenBank/DDBJ databases">
        <authorList>
            <person name="Sun Q."/>
            <person name="Zhou Y."/>
        </authorList>
    </citation>
    <scope>NUCLEOTIDE SEQUENCE</scope>
    <source>
        <strain evidence="2">CGMCC 1.14984</strain>
    </source>
</reference>
<dbReference type="RefSeq" id="WP_155136504.1">
    <property type="nucleotide sequence ID" value="NZ_BMGZ01000001.1"/>
</dbReference>
<dbReference type="EMBL" id="VCJR02000001">
    <property type="protein sequence ID" value="NHK26625.1"/>
    <property type="molecule type" value="Genomic_DNA"/>
</dbReference>
<evidence type="ECO:0000256" key="1">
    <source>
        <dbReference type="SAM" id="SignalP"/>
    </source>
</evidence>
<sequence>MISRYIIAAATLAVATIATPAFAQTGDLPDWVLPVKKRFADNEKEALAEEFVGVRTEEGLQSGLYTIEATGISTELIMQAAQVFLDTLTPAQRIRTQFAVDADEWRKWSNVDNGIYVRQGTSLKEMDEAQRAAAMPLLE</sequence>
<proteinExistence type="predicted"/>
<dbReference type="Pfam" id="PF12006">
    <property type="entry name" value="DUF3500"/>
    <property type="match status" value="1"/>
</dbReference>
<reference evidence="3 5" key="2">
    <citation type="submission" date="2020-02" db="EMBL/GenBank/DDBJ databases">
        <title>Genome sequence of Parvularcula flava strain NH6-79.</title>
        <authorList>
            <person name="Abdul Karim M.H."/>
            <person name="Lam M.Q."/>
            <person name="Chen S.J."/>
            <person name="Yahya A."/>
            <person name="Shahir S."/>
            <person name="Shamsir M.S."/>
            <person name="Chong C.S."/>
        </authorList>
    </citation>
    <scope>NUCLEOTIDE SEQUENCE [LARGE SCALE GENOMIC DNA]</scope>
    <source>
        <strain evidence="3 5">NH6-79</strain>
    </source>
</reference>
<protein>
    <submittedName>
        <fullName evidence="3">DUF3500 domain-containing protein</fullName>
    </submittedName>
</protein>
<dbReference type="AlphaFoldDB" id="A0A8J3EPZ9"/>
<feature type="signal peptide" evidence="1">
    <location>
        <begin position="1"/>
        <end position="23"/>
    </location>
</feature>
<evidence type="ECO:0000313" key="2">
    <source>
        <dbReference type="EMBL" id="GGH92913.1"/>
    </source>
</evidence>
<evidence type="ECO:0000313" key="5">
    <source>
        <dbReference type="Proteomes" id="UP000818603"/>
    </source>
</evidence>
<feature type="chain" id="PRO_5035272507" evidence="1">
    <location>
        <begin position="24"/>
        <end position="139"/>
    </location>
</feature>
<gene>
    <name evidence="3" type="ORF">FF098_001730</name>
    <name evidence="2" type="ORF">GCM10011355_03520</name>
</gene>